<dbReference type="Proteomes" id="UP001057402">
    <property type="component" value="Chromosome 3"/>
</dbReference>
<accession>A0ACB9S166</accession>
<protein>
    <submittedName>
        <fullName evidence="1">Uncharacterized protein</fullName>
    </submittedName>
</protein>
<evidence type="ECO:0000313" key="1">
    <source>
        <dbReference type="EMBL" id="KAI4381892.1"/>
    </source>
</evidence>
<evidence type="ECO:0000313" key="2">
    <source>
        <dbReference type="Proteomes" id="UP001057402"/>
    </source>
</evidence>
<gene>
    <name evidence="1" type="ORF">MLD38_007915</name>
</gene>
<comment type="caution">
    <text evidence="1">The sequence shown here is derived from an EMBL/GenBank/DDBJ whole genome shotgun (WGS) entry which is preliminary data.</text>
</comment>
<organism evidence="1 2">
    <name type="scientific">Melastoma candidum</name>
    <dbReference type="NCBI Taxonomy" id="119954"/>
    <lineage>
        <taxon>Eukaryota</taxon>
        <taxon>Viridiplantae</taxon>
        <taxon>Streptophyta</taxon>
        <taxon>Embryophyta</taxon>
        <taxon>Tracheophyta</taxon>
        <taxon>Spermatophyta</taxon>
        <taxon>Magnoliopsida</taxon>
        <taxon>eudicotyledons</taxon>
        <taxon>Gunneridae</taxon>
        <taxon>Pentapetalae</taxon>
        <taxon>rosids</taxon>
        <taxon>malvids</taxon>
        <taxon>Myrtales</taxon>
        <taxon>Melastomataceae</taxon>
        <taxon>Melastomatoideae</taxon>
        <taxon>Melastomateae</taxon>
        <taxon>Melastoma</taxon>
    </lineage>
</organism>
<proteinExistence type="predicted"/>
<keyword evidence="2" id="KW-1185">Reference proteome</keyword>
<reference evidence="2" key="1">
    <citation type="journal article" date="2023" name="Front. Plant Sci.">
        <title>Chromosomal-level genome assembly of Melastoma candidum provides insights into trichome evolution.</title>
        <authorList>
            <person name="Zhong Y."/>
            <person name="Wu W."/>
            <person name="Sun C."/>
            <person name="Zou P."/>
            <person name="Liu Y."/>
            <person name="Dai S."/>
            <person name="Zhou R."/>
        </authorList>
    </citation>
    <scope>NUCLEOTIDE SEQUENCE [LARGE SCALE GENOMIC DNA]</scope>
</reference>
<name>A0ACB9S166_9MYRT</name>
<sequence length="385" mass="42025">MGRAARWFKGIFGGLARRRRRRKARTGIRAALGRFPVIRGVEKEQSRQAIAFATATAAAADAAVAAAQAAVAVVRLTSQGRGAMFVGGGRERWAAGRIQAVFRGYLVSLASVVNSAALVRGYLVRKRAAATLHSKQALIRAQTAARSRRAPGFSRQGENKMRAENWPRRSIEMTVASLSRKTDLKKILSVETNLTRGYPHPTILRLRSQTASTRAQRLSRSTHTSRERDLAGLATTCSSNAGTTTTLTTPSRPLCRAPCQLVSPFPRAATGTTLIGGSWGDECKFSTAHNTPRFWCLRGWHHVPTTPTRACAGMLVFRPYANNHPNYMANTKSFNAKVRSQRRPEAEAGTGVQEEAVAERDSGVEDEQSGARMQRSVFEHPTGEE</sequence>
<dbReference type="EMBL" id="CM042882">
    <property type="protein sequence ID" value="KAI4381892.1"/>
    <property type="molecule type" value="Genomic_DNA"/>
</dbReference>